<dbReference type="Proteomes" id="UP000244005">
    <property type="component" value="Unassembled WGS sequence"/>
</dbReference>
<reference evidence="2" key="1">
    <citation type="journal article" date="2017" name="Cell">
        <title>Insights into land plant evolution garnered from the Marchantia polymorpha genome.</title>
        <authorList>
            <person name="Bowman J.L."/>
            <person name="Kohchi T."/>
            <person name="Yamato K.T."/>
            <person name="Jenkins J."/>
            <person name="Shu S."/>
            <person name="Ishizaki K."/>
            <person name="Yamaoka S."/>
            <person name="Nishihama R."/>
            <person name="Nakamura Y."/>
            <person name="Berger F."/>
            <person name="Adam C."/>
            <person name="Aki S.S."/>
            <person name="Althoff F."/>
            <person name="Araki T."/>
            <person name="Arteaga-Vazquez M.A."/>
            <person name="Balasubrmanian S."/>
            <person name="Barry K."/>
            <person name="Bauer D."/>
            <person name="Boehm C.R."/>
            <person name="Briginshaw L."/>
            <person name="Caballero-Perez J."/>
            <person name="Catarino B."/>
            <person name="Chen F."/>
            <person name="Chiyoda S."/>
            <person name="Chovatia M."/>
            <person name="Davies K.M."/>
            <person name="Delmans M."/>
            <person name="Demura T."/>
            <person name="Dierschke T."/>
            <person name="Dolan L."/>
            <person name="Dorantes-Acosta A.E."/>
            <person name="Eklund D.M."/>
            <person name="Florent S.N."/>
            <person name="Flores-Sandoval E."/>
            <person name="Fujiyama A."/>
            <person name="Fukuzawa H."/>
            <person name="Galik B."/>
            <person name="Grimanelli D."/>
            <person name="Grimwood J."/>
            <person name="Grossniklaus U."/>
            <person name="Hamada T."/>
            <person name="Haseloff J."/>
            <person name="Hetherington A.J."/>
            <person name="Higo A."/>
            <person name="Hirakawa Y."/>
            <person name="Hundley H.N."/>
            <person name="Ikeda Y."/>
            <person name="Inoue K."/>
            <person name="Inoue S.I."/>
            <person name="Ishida S."/>
            <person name="Jia Q."/>
            <person name="Kakita M."/>
            <person name="Kanazawa T."/>
            <person name="Kawai Y."/>
            <person name="Kawashima T."/>
            <person name="Kennedy M."/>
            <person name="Kinose K."/>
            <person name="Kinoshita T."/>
            <person name="Kohara Y."/>
            <person name="Koide E."/>
            <person name="Komatsu K."/>
            <person name="Kopischke S."/>
            <person name="Kubo M."/>
            <person name="Kyozuka J."/>
            <person name="Lagercrantz U."/>
            <person name="Lin S.S."/>
            <person name="Lindquist E."/>
            <person name="Lipzen A.M."/>
            <person name="Lu C.W."/>
            <person name="De Luna E."/>
            <person name="Martienssen R.A."/>
            <person name="Minamino N."/>
            <person name="Mizutani M."/>
            <person name="Mizutani M."/>
            <person name="Mochizuki N."/>
            <person name="Monte I."/>
            <person name="Mosher R."/>
            <person name="Nagasaki H."/>
            <person name="Nakagami H."/>
            <person name="Naramoto S."/>
            <person name="Nishitani K."/>
            <person name="Ohtani M."/>
            <person name="Okamoto T."/>
            <person name="Okumura M."/>
            <person name="Phillips J."/>
            <person name="Pollak B."/>
            <person name="Reinders A."/>
            <person name="Rovekamp M."/>
            <person name="Sano R."/>
            <person name="Sawa S."/>
            <person name="Schmid M.W."/>
            <person name="Shirakawa M."/>
            <person name="Solano R."/>
            <person name="Spunde A."/>
            <person name="Suetsugu N."/>
            <person name="Sugano S."/>
            <person name="Sugiyama A."/>
            <person name="Sun R."/>
            <person name="Suzuki Y."/>
            <person name="Takenaka M."/>
            <person name="Takezawa D."/>
            <person name="Tomogane H."/>
            <person name="Tsuzuki M."/>
            <person name="Ueda T."/>
            <person name="Umeda M."/>
            <person name="Ward J.M."/>
            <person name="Watanabe Y."/>
            <person name="Yazaki K."/>
            <person name="Yokoyama R."/>
            <person name="Yoshitake Y."/>
            <person name="Yotsui I."/>
            <person name="Zachgo S."/>
            <person name="Schmutz J."/>
        </authorList>
    </citation>
    <scope>NUCLEOTIDE SEQUENCE [LARGE SCALE GENOMIC DNA]</scope>
    <source>
        <strain evidence="2">Tak-1</strain>
    </source>
</reference>
<evidence type="ECO:0000313" key="2">
    <source>
        <dbReference type="Proteomes" id="UP000244005"/>
    </source>
</evidence>
<name>A0A2R6WX65_MARPO</name>
<proteinExistence type="predicted"/>
<gene>
    <name evidence="1" type="ORF">MARPO_0051s0050</name>
</gene>
<evidence type="ECO:0000313" key="1">
    <source>
        <dbReference type="EMBL" id="PTQ38447.1"/>
    </source>
</evidence>
<dbReference type="AlphaFoldDB" id="A0A2R6WX65"/>
<dbReference type="Gramene" id="Mp7g17130.1">
    <property type="protein sequence ID" value="Mp7g17130.1.cds"/>
    <property type="gene ID" value="Mp7g17130"/>
</dbReference>
<accession>A0A2R6WX65</accession>
<dbReference type="EMBL" id="KZ772723">
    <property type="protein sequence ID" value="PTQ38447.1"/>
    <property type="molecule type" value="Genomic_DNA"/>
</dbReference>
<sequence length="117" mass="13099">MRLKSASTTTIASPKLSSWTDLRLVVLATTECKGMNEAKPFISLFFLWTLINKVTSEFQMESSYLHGESSLQNQRRSSDNKPKPPYILIVFSRIAVVLLNSCCCSSEDFNDSLLLAS</sequence>
<protein>
    <submittedName>
        <fullName evidence="1">Uncharacterized protein</fullName>
    </submittedName>
</protein>
<keyword evidence="2" id="KW-1185">Reference proteome</keyword>
<organism evidence="1 2">
    <name type="scientific">Marchantia polymorpha</name>
    <name type="common">Common liverwort</name>
    <name type="synonym">Marchantia aquatica</name>
    <dbReference type="NCBI Taxonomy" id="3197"/>
    <lineage>
        <taxon>Eukaryota</taxon>
        <taxon>Viridiplantae</taxon>
        <taxon>Streptophyta</taxon>
        <taxon>Embryophyta</taxon>
        <taxon>Marchantiophyta</taxon>
        <taxon>Marchantiopsida</taxon>
        <taxon>Marchantiidae</taxon>
        <taxon>Marchantiales</taxon>
        <taxon>Marchantiaceae</taxon>
        <taxon>Marchantia</taxon>
    </lineage>
</organism>